<gene>
    <name evidence="11" type="ORF">D3874_27380</name>
</gene>
<evidence type="ECO:0000256" key="5">
    <source>
        <dbReference type="ARBA" id="ARBA00022519"/>
    </source>
</evidence>
<dbReference type="SUPFAM" id="SSF158544">
    <property type="entry name" value="GspK insert domain-like"/>
    <property type="match status" value="1"/>
</dbReference>
<evidence type="ECO:0000256" key="7">
    <source>
        <dbReference type="ARBA" id="ARBA00022927"/>
    </source>
</evidence>
<sequence length="271" mass="29144">MSLIAAGVMAIVRQDLLVVRREAERLAADGAMEGAMWTAASRLLEATDQAALVQVATSGTDIIVGSVTVRTRVRLESAKLDLNLADEEQFTAVLRAAGAGDGQAKALAAAIADWRDPDDEVRNGGAEREQYAAQGHQDMPPNRPFLDVSELQAVTGMPPQLYACLRPYLTLYTDGLRADAADLMPMLREAFQSPTGATMGSVSAALPRRAALAIETRIADGDGTDRYARQWIIRLTDRRVRPIEILDRRDLGPIETAAEAACPPGLSPVRP</sequence>
<organism evidence="11 12">
    <name type="scientific">Oleomonas cavernae</name>
    <dbReference type="NCBI Taxonomy" id="2320859"/>
    <lineage>
        <taxon>Bacteria</taxon>
        <taxon>Pseudomonadati</taxon>
        <taxon>Pseudomonadota</taxon>
        <taxon>Alphaproteobacteria</taxon>
        <taxon>Acetobacterales</taxon>
        <taxon>Acetobacteraceae</taxon>
        <taxon>Oleomonas</taxon>
    </lineage>
</organism>
<keyword evidence="4" id="KW-1003">Cell membrane</keyword>
<dbReference type="InterPro" id="IPR049031">
    <property type="entry name" value="T2SSK_SAM-like_1st"/>
</dbReference>
<protein>
    <recommendedName>
        <fullName evidence="10">T2SS protein K first SAM-like domain-containing protein</fullName>
    </recommendedName>
</protein>
<dbReference type="GO" id="GO:0009306">
    <property type="term" value="P:protein secretion"/>
    <property type="evidence" value="ECO:0007669"/>
    <property type="project" value="InterPro"/>
</dbReference>
<keyword evidence="9" id="KW-0472">Membrane</keyword>
<keyword evidence="3" id="KW-0813">Transport</keyword>
<reference evidence="11 12" key="1">
    <citation type="submission" date="2018-09" db="EMBL/GenBank/DDBJ databases">
        <authorList>
            <person name="Zhu H."/>
        </authorList>
    </citation>
    <scope>NUCLEOTIDE SEQUENCE [LARGE SCALE GENOMIC DNA]</scope>
    <source>
        <strain evidence="11 12">K1W22B-8</strain>
    </source>
</reference>
<dbReference type="Pfam" id="PF21687">
    <property type="entry name" value="T2SSK_1st"/>
    <property type="match status" value="1"/>
</dbReference>
<evidence type="ECO:0000256" key="4">
    <source>
        <dbReference type="ARBA" id="ARBA00022475"/>
    </source>
</evidence>
<dbReference type="GO" id="GO:0005886">
    <property type="term" value="C:plasma membrane"/>
    <property type="evidence" value="ECO:0007669"/>
    <property type="project" value="UniProtKB-SubCell"/>
</dbReference>
<dbReference type="EMBL" id="QYUK01000016">
    <property type="protein sequence ID" value="RJF80806.1"/>
    <property type="molecule type" value="Genomic_DNA"/>
</dbReference>
<dbReference type="PANTHER" id="PTHR38831:SF1">
    <property type="entry name" value="TYPE II SECRETION SYSTEM PROTEIN K-RELATED"/>
    <property type="match status" value="1"/>
</dbReference>
<evidence type="ECO:0000259" key="10">
    <source>
        <dbReference type="Pfam" id="PF21687"/>
    </source>
</evidence>
<evidence type="ECO:0000313" key="12">
    <source>
        <dbReference type="Proteomes" id="UP000284605"/>
    </source>
</evidence>
<name>A0A418VUH8_9PROT</name>
<evidence type="ECO:0000256" key="8">
    <source>
        <dbReference type="ARBA" id="ARBA00022989"/>
    </source>
</evidence>
<evidence type="ECO:0000313" key="11">
    <source>
        <dbReference type="EMBL" id="RJF80806.1"/>
    </source>
</evidence>
<accession>A0A418VUH8</accession>
<keyword evidence="8" id="KW-1133">Transmembrane helix</keyword>
<dbReference type="PANTHER" id="PTHR38831">
    <property type="entry name" value="TYPE II SECRETION SYSTEM PROTEIN K"/>
    <property type="match status" value="1"/>
</dbReference>
<evidence type="ECO:0000256" key="1">
    <source>
        <dbReference type="ARBA" id="ARBA00004533"/>
    </source>
</evidence>
<feature type="domain" description="T2SS protein K first SAM-like" evidence="10">
    <location>
        <begin position="83"/>
        <end position="172"/>
    </location>
</feature>
<dbReference type="Gene3D" id="1.10.40.60">
    <property type="entry name" value="EpsJ-like"/>
    <property type="match status" value="1"/>
</dbReference>
<dbReference type="Proteomes" id="UP000284605">
    <property type="component" value="Unassembled WGS sequence"/>
</dbReference>
<dbReference type="AlphaFoldDB" id="A0A418VUH8"/>
<comment type="subcellular location">
    <subcellularLocation>
        <location evidence="1">Cell inner membrane</location>
    </subcellularLocation>
</comment>
<dbReference type="InterPro" id="IPR038072">
    <property type="entry name" value="GspK_central_sf"/>
</dbReference>
<keyword evidence="7" id="KW-0653">Protein transport</keyword>
<comment type="caution">
    <text evidence="11">The sequence shown here is derived from an EMBL/GenBank/DDBJ whole genome shotgun (WGS) entry which is preliminary data.</text>
</comment>
<proteinExistence type="inferred from homology"/>
<evidence type="ECO:0000256" key="3">
    <source>
        <dbReference type="ARBA" id="ARBA00022448"/>
    </source>
</evidence>
<evidence type="ECO:0000256" key="6">
    <source>
        <dbReference type="ARBA" id="ARBA00022692"/>
    </source>
</evidence>
<keyword evidence="12" id="KW-1185">Reference proteome</keyword>
<dbReference type="InterPro" id="IPR005628">
    <property type="entry name" value="GspK"/>
</dbReference>
<keyword evidence="5" id="KW-0997">Cell inner membrane</keyword>
<keyword evidence="6" id="KW-0812">Transmembrane</keyword>
<evidence type="ECO:0000256" key="9">
    <source>
        <dbReference type="ARBA" id="ARBA00023136"/>
    </source>
</evidence>
<comment type="similarity">
    <text evidence="2">Belongs to the GSP K family.</text>
</comment>
<evidence type="ECO:0000256" key="2">
    <source>
        <dbReference type="ARBA" id="ARBA00007246"/>
    </source>
</evidence>